<dbReference type="AlphaFoldDB" id="A0A1M6Q7V0"/>
<organism evidence="1 2">
    <name type="scientific">Desulfatibacillum alkenivorans DSM 16219</name>
    <dbReference type="NCBI Taxonomy" id="1121393"/>
    <lineage>
        <taxon>Bacteria</taxon>
        <taxon>Pseudomonadati</taxon>
        <taxon>Thermodesulfobacteriota</taxon>
        <taxon>Desulfobacteria</taxon>
        <taxon>Desulfobacterales</taxon>
        <taxon>Desulfatibacillaceae</taxon>
        <taxon>Desulfatibacillum</taxon>
    </lineage>
</organism>
<dbReference type="EMBL" id="FQZU01000019">
    <property type="protein sequence ID" value="SHK16271.1"/>
    <property type="molecule type" value="Genomic_DNA"/>
</dbReference>
<name>A0A1M6Q7V0_9BACT</name>
<dbReference type="RefSeq" id="WP_073477002.1">
    <property type="nucleotide sequence ID" value="NZ_FQZU01000019.1"/>
</dbReference>
<dbReference type="OrthoDB" id="7060618at2"/>
<gene>
    <name evidence="1" type="ORF">SAMN02745216_02988</name>
</gene>
<evidence type="ECO:0000313" key="1">
    <source>
        <dbReference type="EMBL" id="SHK16271.1"/>
    </source>
</evidence>
<protein>
    <recommendedName>
        <fullName evidence="3">Uracil DNA glycosylase superfamily protein</fullName>
    </recommendedName>
</protein>
<reference evidence="2" key="1">
    <citation type="submission" date="2016-11" db="EMBL/GenBank/DDBJ databases">
        <authorList>
            <person name="Varghese N."/>
            <person name="Submissions S."/>
        </authorList>
    </citation>
    <scope>NUCLEOTIDE SEQUENCE [LARGE SCALE GENOMIC DNA]</scope>
    <source>
        <strain evidence="2">DSM 16219</strain>
    </source>
</reference>
<sequence>MENVYFKPWVGSQYGTGKDRILLLGESHYADRKPSPSFTIDLTQEYIDGELRHRYWTQIMQVVSGKRHWDIDKHSFWHEVAFYNFIQDVVGDSAGKPPTSQLIENSVVPFFEVLSELKPTHLLVLSKRLWGYLPSDGKQGSDLVIENDKRETRIYNIPGGEVKATWLPHPSYFSAPKWHPWVVAFLKQ</sequence>
<dbReference type="Proteomes" id="UP000183994">
    <property type="component" value="Unassembled WGS sequence"/>
</dbReference>
<evidence type="ECO:0000313" key="2">
    <source>
        <dbReference type="Proteomes" id="UP000183994"/>
    </source>
</evidence>
<keyword evidence="2" id="KW-1185">Reference proteome</keyword>
<evidence type="ECO:0008006" key="3">
    <source>
        <dbReference type="Google" id="ProtNLM"/>
    </source>
</evidence>
<accession>A0A1M6Q7V0</accession>
<proteinExistence type="predicted"/>
<dbReference type="STRING" id="1121393.SAMN02745216_02988"/>